<dbReference type="PROSITE" id="PS00916">
    <property type="entry name" value="PI3_4_KINASE_2"/>
    <property type="match status" value="1"/>
</dbReference>
<dbReference type="InterPro" id="IPR003151">
    <property type="entry name" value="PIK-rel_kinase_FAT"/>
</dbReference>
<dbReference type="InterPro" id="IPR011009">
    <property type="entry name" value="Kinase-like_dom_sf"/>
</dbReference>
<dbReference type="SMART" id="SM00146">
    <property type="entry name" value="PI3Kc"/>
    <property type="match status" value="1"/>
</dbReference>
<evidence type="ECO:0000256" key="4">
    <source>
        <dbReference type="ARBA" id="ARBA00022741"/>
    </source>
</evidence>
<dbReference type="PANTHER" id="PTHR11139">
    <property type="entry name" value="ATAXIA TELANGIECTASIA MUTATED ATM -RELATED"/>
    <property type="match status" value="1"/>
</dbReference>
<dbReference type="InterPro" id="IPR003152">
    <property type="entry name" value="FATC_dom"/>
</dbReference>
<evidence type="ECO:0000256" key="3">
    <source>
        <dbReference type="ARBA" id="ARBA00022737"/>
    </source>
</evidence>
<keyword evidence="2 9" id="KW-0808">Transferase</keyword>
<dbReference type="SMART" id="SM01345">
    <property type="entry name" value="Rapamycin_bind"/>
    <property type="match status" value="1"/>
</dbReference>
<keyword evidence="15" id="KW-1185">Reference proteome</keyword>
<dbReference type="InterPro" id="IPR014009">
    <property type="entry name" value="PIK_FAT"/>
</dbReference>
<evidence type="ECO:0000256" key="1">
    <source>
        <dbReference type="ARBA" id="ARBA00011031"/>
    </source>
</evidence>
<feature type="domain" description="FATC" evidence="13">
    <location>
        <begin position="2318"/>
        <end position="2350"/>
    </location>
</feature>
<evidence type="ECO:0000256" key="2">
    <source>
        <dbReference type="ARBA" id="ARBA00022679"/>
    </source>
</evidence>
<evidence type="ECO:0000313" key="14">
    <source>
        <dbReference type="EMBL" id="KAK8878126.1"/>
    </source>
</evidence>
<reference evidence="14 15" key="1">
    <citation type="submission" date="2024-04" db="EMBL/GenBank/DDBJ databases">
        <title>Tritrichomonas musculus Genome.</title>
        <authorList>
            <person name="Alves-Ferreira E."/>
            <person name="Grigg M."/>
            <person name="Lorenzi H."/>
            <person name="Galac M."/>
        </authorList>
    </citation>
    <scope>NUCLEOTIDE SEQUENCE [LARGE SCALE GENOMIC DNA]</scope>
    <source>
        <strain evidence="14 15">EAF2021</strain>
    </source>
</reference>
<evidence type="ECO:0000259" key="13">
    <source>
        <dbReference type="PROSITE" id="PS51190"/>
    </source>
</evidence>
<keyword evidence="9" id="KW-0723">Serine/threonine-protein kinase</keyword>
<evidence type="ECO:0000259" key="11">
    <source>
        <dbReference type="PROSITE" id="PS50290"/>
    </source>
</evidence>
<dbReference type="InterPro" id="IPR050517">
    <property type="entry name" value="DDR_Repair_Kinase"/>
</dbReference>
<evidence type="ECO:0000259" key="12">
    <source>
        <dbReference type="PROSITE" id="PS51189"/>
    </source>
</evidence>
<feature type="coiled-coil region" evidence="10">
    <location>
        <begin position="1553"/>
        <end position="1580"/>
    </location>
</feature>
<evidence type="ECO:0000256" key="5">
    <source>
        <dbReference type="ARBA" id="ARBA00022777"/>
    </source>
</evidence>
<keyword evidence="6 9" id="KW-0067">ATP-binding</keyword>
<dbReference type="SUPFAM" id="SSF48371">
    <property type="entry name" value="ARM repeat"/>
    <property type="match status" value="1"/>
</dbReference>
<proteinExistence type="inferred from homology"/>
<dbReference type="InterPro" id="IPR016024">
    <property type="entry name" value="ARM-type_fold"/>
</dbReference>
<evidence type="ECO:0000256" key="8">
    <source>
        <dbReference type="ARBA" id="ARBA00048679"/>
    </source>
</evidence>
<keyword evidence="10" id="KW-0175">Coiled coil</keyword>
<protein>
    <recommendedName>
        <fullName evidence="9">Serine/threonine-protein kinase TOR</fullName>
        <ecNumber evidence="9">2.7.11.1</ecNumber>
    </recommendedName>
</protein>
<keyword evidence="5 9" id="KW-0418">Kinase</keyword>
<dbReference type="PROSITE" id="PS50290">
    <property type="entry name" value="PI3_4_KINASE_3"/>
    <property type="match status" value="1"/>
</dbReference>
<dbReference type="SMART" id="SM01343">
    <property type="entry name" value="FATC"/>
    <property type="match status" value="1"/>
</dbReference>
<dbReference type="InterPro" id="IPR009076">
    <property type="entry name" value="FRB_dom"/>
</dbReference>
<keyword evidence="4 9" id="KW-0547">Nucleotide-binding</keyword>
<dbReference type="InterPro" id="IPR011989">
    <property type="entry name" value="ARM-like"/>
</dbReference>
<keyword evidence="3" id="KW-0677">Repeat</keyword>
<gene>
    <name evidence="14" type="ORF">M9Y10_004890</name>
</gene>
<dbReference type="EMBL" id="JAPFFF010000011">
    <property type="protein sequence ID" value="KAK8878126.1"/>
    <property type="molecule type" value="Genomic_DNA"/>
</dbReference>
<dbReference type="InterPro" id="IPR018936">
    <property type="entry name" value="PI3/4_kinase_CS"/>
</dbReference>
<dbReference type="SUPFAM" id="SSF56112">
    <property type="entry name" value="Protein kinase-like (PK-like)"/>
    <property type="match status" value="1"/>
</dbReference>
<comment type="caution">
    <text evidence="14">The sequence shown here is derived from an EMBL/GenBank/DDBJ whole genome shotgun (WGS) entry which is preliminary data.</text>
</comment>
<dbReference type="Pfam" id="PF02260">
    <property type="entry name" value="FATC"/>
    <property type="match status" value="1"/>
</dbReference>
<feature type="domain" description="FAT" evidence="12">
    <location>
        <begin position="1199"/>
        <end position="1745"/>
    </location>
</feature>
<accession>A0ABR2JKZ6</accession>
<feature type="domain" description="PI3K/PI4K catalytic" evidence="11">
    <location>
        <begin position="1936"/>
        <end position="2251"/>
    </location>
</feature>
<dbReference type="Pfam" id="PF00454">
    <property type="entry name" value="PI3_PI4_kinase"/>
    <property type="match status" value="1"/>
</dbReference>
<evidence type="ECO:0000256" key="9">
    <source>
        <dbReference type="RuleBase" id="RU364109"/>
    </source>
</evidence>
<dbReference type="PROSITE" id="PS51189">
    <property type="entry name" value="FAT"/>
    <property type="match status" value="1"/>
</dbReference>
<comment type="catalytic activity">
    <reaction evidence="8">
        <text>L-seryl-[protein] + ATP = O-phospho-L-seryl-[protein] + ADP + H(+)</text>
        <dbReference type="Rhea" id="RHEA:17989"/>
        <dbReference type="Rhea" id="RHEA-COMP:9863"/>
        <dbReference type="Rhea" id="RHEA-COMP:11604"/>
        <dbReference type="ChEBI" id="CHEBI:15378"/>
        <dbReference type="ChEBI" id="CHEBI:29999"/>
        <dbReference type="ChEBI" id="CHEBI:30616"/>
        <dbReference type="ChEBI" id="CHEBI:83421"/>
        <dbReference type="ChEBI" id="CHEBI:456216"/>
        <dbReference type="EC" id="2.7.11.1"/>
    </reaction>
</comment>
<dbReference type="EC" id="2.7.11.1" evidence="9"/>
<dbReference type="Gene3D" id="3.30.1010.10">
    <property type="entry name" value="Phosphatidylinositol 3-kinase Catalytic Subunit, Chain A, domain 4"/>
    <property type="match status" value="1"/>
</dbReference>
<dbReference type="Pfam" id="PF11865">
    <property type="entry name" value="mTOR_dom"/>
    <property type="match status" value="1"/>
</dbReference>
<dbReference type="SMART" id="SM01346">
    <property type="entry name" value="DUF3385"/>
    <property type="match status" value="1"/>
</dbReference>
<dbReference type="Pfam" id="PF02259">
    <property type="entry name" value="FAT"/>
    <property type="match status" value="1"/>
</dbReference>
<dbReference type="InterPro" id="IPR024585">
    <property type="entry name" value="mTOR_dom"/>
</dbReference>
<dbReference type="Pfam" id="PF08771">
    <property type="entry name" value="FRB_dom"/>
    <property type="match status" value="1"/>
</dbReference>
<dbReference type="Proteomes" id="UP001470230">
    <property type="component" value="Unassembled WGS sequence"/>
</dbReference>
<organism evidence="14 15">
    <name type="scientific">Tritrichomonas musculus</name>
    <dbReference type="NCBI Taxonomy" id="1915356"/>
    <lineage>
        <taxon>Eukaryota</taxon>
        <taxon>Metamonada</taxon>
        <taxon>Parabasalia</taxon>
        <taxon>Tritrichomonadida</taxon>
        <taxon>Tritrichomonadidae</taxon>
        <taxon>Tritrichomonas</taxon>
    </lineage>
</organism>
<evidence type="ECO:0000256" key="10">
    <source>
        <dbReference type="SAM" id="Coils"/>
    </source>
</evidence>
<evidence type="ECO:0000256" key="7">
    <source>
        <dbReference type="ARBA" id="ARBA00047899"/>
    </source>
</evidence>
<comment type="similarity">
    <text evidence="1 9">Belongs to the PI3/PI4-kinase family.</text>
</comment>
<sequence>MNLPDLPIPDKFCDIIKTYEYYYHTFYLEMVRMSNANFTEYVDKYFILLYKLGKYPGTQNSIRAAIGVVCLHKFGYNNFRQLTLVFDRLIPQVNIEYIKFTSWCVGRLVHHPDPYESHYATQLFRRVMDWTRMKGRRARPLAAVYMLESLSYNAGSIAVSLLPSFQNTLWSIVSIPSIFIIKQTAKAIKSYTGAIIRYSRNNLNEHLTFIIHVCLKLLFFDDQIRQYASLLIFQVLFDSSPHSFVPYFNELINDICKVTKGNTSLILNCGTYLAMSSLSQVNPSTFVESFAEYHFQQTESLIYDFPIEITQSLIQMCSSIPEFIEKKLDQIKQFATKLIDEEPDCSFRLLSTLLECFGAKVLPIEDETLIRFIQIPFSEDFNHFFTTLMSCNSTISADVQICLFKRIITELRSENKVITLNLISHIPKKLFIEHEHLLNTIWPLTVDIDVETRSATATAIFNIAKSTEDISIQSISKRILQLAIYEQVVQVRCQFLQALIDNAEESLASPEFRTFYEIFINDDSSTVRSLFYQLLYKLTPFNPMAIVPLIRRAMRDSLFVILNVPSIRKRAKTFRGLPILIKASGENIKLYSNTLMDIILNILKNHNSKQKFDNFLEEDAHTAILIAVVDSLALLAPMDPETVSKHSSVIIKLLCEILMTSEHRKLRLSILDLFYILLSAPASTLEFRIQIPQILSTCSDFLLTTPSRKCRMAILKVFGTIGIVEVHQRPKLKGTQAPKNIDNDLARQFFTPSRDSDNPIDDALLLNSSTVEEYLTSFVADSLMELLKDTKLKDFYYDIICACGNVLSHPKMYILNYFDVFVARLLEILEQSSDNEIVSLIPLYSQLISNSTHNTSPFLKRTLELIHKRYNDTTAQVFLDLIISFILAVRDGFSPYSSETISFLIITLDDKKTANAPLCIRVLKAFEIIGVYSADLLYLSIPQICDAILCEQTLSPVRIAALSTLQDLAAAVDILPYLGPIARTIEYCFINLTHQKILNSTFSLLYTIIKSQGKSFLNNAQPLLDFLRETDNYTTELRELIEKAENGKFGDTFHPLHSHNIFPPIQNIEPLKDRQFSTDIIISKAEDSQRAGSKSDRWLQSFILCVIRNSPSQAINACTALATSYYPFAKKLFNAAFFSCWRTMNKEPRVFITKVFEQLLNYSEDSEQLEEKESTARSLIELIVFMDKIEQPIGISLPVLVESSRRCGYNAFALRLQNITHEENPKNLSNIMTLIDLLVKMGHWQNAIGVWRHSKNISPILSSSEVLSKLRMWDQVEPVYRSEYSSNKNFRSFKGLIESLASLAKWDQMMEFHDDFLNLELQQKQNLALFFADAAFHLNQWESLEEILHYASDDMWRVCVLQALVALHNKDFEKVDNVIQKCLSLLVSRPMTFWADNQQIPRETMLECQELIEVIEMKEWLTNPEKRAAIAEVWNQRLKTGTRNFDEWFAVLSNRVRIASIRDDALVQLFQMQGEITGQQIYLNAFNILYPDYKKNMLSHQDRITDEQRLCHALAEWNVGNEKSALDEVKKLTTTLSGNLLMKANHYYAQWLLKAEGETLENLKDAYQHLEATVNQIDESTIFRYGKKEEHLIHSSMNQNSKNLILPSQMLKSLYMHIKQINIIRKWGAVNASLITVDTENKTNYTINAITALSKCLTFSPSFPDIVQVLNIFFQHAGDEKIFNETSQFIKNLPVKLLLQASSQIMIQLSHKNPRVREFTNDLVFSLLEVHYHSMVFTLFVLKYSRNAARANAATTIINRLLSKQREVIEEATLIRNALLRAAVTWHEKIVQKISDATAHYQQHNYNRVVNVLRSIVVMVSEPQCEMQRQFLKQYSNNIHFLNQILKMYRPSRLNQLKNTDESNPKTLSDRRSINCINQLMSWCENMEEVISEEVKRTKTIMLSTISKELNDKENFVLAVPGTYKPNSPVNHIKYFVGQFSVMQSKQSPKDVIIKGEDGVFYQYLLKGHEDLRLDERIMQFFRMINSLMVNDSLLNMYQIQTLNVIPLSISHGLVQWATGTYTLRAIIEQYRKHHSRDPLEEYLLTDEYGNANFDFLLPIQKVAILEKIFNEIPDTDLANFFWLKAPTADTWLRQIDTYSISVAINSIVGYIIGLGDRHPSNLLIDRNTGKAIHIDFGDCFERAAMRTFLPEIMPFRLTRMMVRALGPGGVDGIFRTSFVSMSTLLRANEQVLEMVLALFVHEPLIDPDAAEDNATSNQGSKEQKYTITSNLPRPLFPKITQQNSRRINDNDRVGSNLGISLNDTGDDYDYDYDDAESEKKSFESIESYRRVYLLTSTKEMRARIRQKLTGTDFGDGQPLSVEEQATVLIKNATDIYNLGKTYSGWCPFW</sequence>
<name>A0ABR2JKZ6_9EUKA</name>
<dbReference type="Gene3D" id="1.10.1070.11">
    <property type="entry name" value="Phosphatidylinositol 3-/4-kinase, catalytic domain"/>
    <property type="match status" value="1"/>
</dbReference>
<evidence type="ECO:0000313" key="15">
    <source>
        <dbReference type="Proteomes" id="UP001470230"/>
    </source>
</evidence>
<dbReference type="PROSITE" id="PS51190">
    <property type="entry name" value="FATC"/>
    <property type="match status" value="1"/>
</dbReference>
<comment type="catalytic activity">
    <reaction evidence="7 9">
        <text>L-threonyl-[protein] + ATP = O-phospho-L-threonyl-[protein] + ADP + H(+)</text>
        <dbReference type="Rhea" id="RHEA:46608"/>
        <dbReference type="Rhea" id="RHEA-COMP:11060"/>
        <dbReference type="Rhea" id="RHEA-COMP:11605"/>
        <dbReference type="ChEBI" id="CHEBI:15378"/>
        <dbReference type="ChEBI" id="CHEBI:30013"/>
        <dbReference type="ChEBI" id="CHEBI:30616"/>
        <dbReference type="ChEBI" id="CHEBI:61977"/>
        <dbReference type="ChEBI" id="CHEBI:456216"/>
        <dbReference type="EC" id="2.7.11.1"/>
    </reaction>
</comment>
<dbReference type="PANTHER" id="PTHR11139:SF9">
    <property type="entry name" value="SERINE_THREONINE-PROTEIN KINASE MTOR"/>
    <property type="match status" value="1"/>
</dbReference>
<dbReference type="Gene3D" id="1.25.10.10">
    <property type="entry name" value="Leucine-rich Repeat Variant"/>
    <property type="match status" value="3"/>
</dbReference>
<dbReference type="InterPro" id="IPR000403">
    <property type="entry name" value="PI3/4_kinase_cat_dom"/>
</dbReference>
<evidence type="ECO:0000256" key="6">
    <source>
        <dbReference type="ARBA" id="ARBA00022840"/>
    </source>
</evidence>
<dbReference type="InterPro" id="IPR036940">
    <property type="entry name" value="PI3/4_kinase_cat_sf"/>
</dbReference>